<dbReference type="AlphaFoldDB" id="A0ABD3RCG4"/>
<name>A0ABD3RCG4_9STRA</name>
<keyword evidence="2" id="KW-1185">Reference proteome</keyword>
<sequence>MTIVLRTAISIHESLSPFHPVLVEGQSRDVRDPRIVAYRIVSNLRRHWGGRGGRDDDPAPAAVWTMKPPILVIQGDPIAERGISAITRIVAEELRIDRCLVCLDEDIYPEHSLLADRVGVAYELRYSSLLEILEEGGGDAGERLGGAIDAKIATKNSQRNALGMDDLDESYRRWALLQEVTKAAMKVISGEVTVAHTMEDVDPFSVTSFYEVGLELGLLDSANDMVYYAQNGDGNLSLKL</sequence>
<protein>
    <submittedName>
        <fullName evidence="1">Uncharacterized protein</fullName>
    </submittedName>
</protein>
<gene>
    <name evidence="1" type="ORF">ACHAXA_000365</name>
</gene>
<comment type="caution">
    <text evidence="1">The sequence shown here is derived from an EMBL/GenBank/DDBJ whole genome shotgun (WGS) entry which is preliminary data.</text>
</comment>
<evidence type="ECO:0000313" key="2">
    <source>
        <dbReference type="Proteomes" id="UP001530377"/>
    </source>
</evidence>
<dbReference type="Proteomes" id="UP001530377">
    <property type="component" value="Unassembled WGS sequence"/>
</dbReference>
<reference evidence="1 2" key="1">
    <citation type="submission" date="2024-10" db="EMBL/GenBank/DDBJ databases">
        <title>Updated reference genomes for cyclostephanoid diatoms.</title>
        <authorList>
            <person name="Roberts W.R."/>
            <person name="Alverson A.J."/>
        </authorList>
    </citation>
    <scope>NUCLEOTIDE SEQUENCE [LARGE SCALE GENOMIC DNA]</scope>
    <source>
        <strain evidence="1 2">AJA228-03</strain>
    </source>
</reference>
<proteinExistence type="predicted"/>
<dbReference type="EMBL" id="JALLPB020000568">
    <property type="protein sequence ID" value="KAL3807926.1"/>
    <property type="molecule type" value="Genomic_DNA"/>
</dbReference>
<organism evidence="1 2">
    <name type="scientific">Cyclostephanos tholiformis</name>
    <dbReference type="NCBI Taxonomy" id="382380"/>
    <lineage>
        <taxon>Eukaryota</taxon>
        <taxon>Sar</taxon>
        <taxon>Stramenopiles</taxon>
        <taxon>Ochrophyta</taxon>
        <taxon>Bacillariophyta</taxon>
        <taxon>Coscinodiscophyceae</taxon>
        <taxon>Thalassiosirophycidae</taxon>
        <taxon>Stephanodiscales</taxon>
        <taxon>Stephanodiscaceae</taxon>
        <taxon>Cyclostephanos</taxon>
    </lineage>
</organism>
<evidence type="ECO:0000313" key="1">
    <source>
        <dbReference type="EMBL" id="KAL3807926.1"/>
    </source>
</evidence>
<accession>A0ABD3RCG4</accession>